<evidence type="ECO:0008006" key="4">
    <source>
        <dbReference type="Google" id="ProtNLM"/>
    </source>
</evidence>
<protein>
    <recommendedName>
        <fullName evidence="4">Cytochrome c oxidase subunit 2A</fullName>
    </recommendedName>
</protein>
<reference evidence="2 3" key="1">
    <citation type="journal article" date="2019" name="Int. J. Syst. Evol. Microbiol.">
        <title>The Global Catalogue of Microorganisms (GCM) 10K type strain sequencing project: providing services to taxonomists for standard genome sequencing and annotation.</title>
        <authorList>
            <consortium name="The Broad Institute Genomics Platform"/>
            <consortium name="The Broad Institute Genome Sequencing Center for Infectious Disease"/>
            <person name="Wu L."/>
            <person name="Ma J."/>
        </authorList>
    </citation>
    <scope>NUCLEOTIDE SEQUENCE [LARGE SCALE GENOMIC DNA]</scope>
    <source>
        <strain evidence="2 3">CGMCC 1.12125</strain>
    </source>
</reference>
<evidence type="ECO:0000256" key="1">
    <source>
        <dbReference type="SAM" id="Phobius"/>
    </source>
</evidence>
<evidence type="ECO:0000313" key="3">
    <source>
        <dbReference type="Proteomes" id="UP001597119"/>
    </source>
</evidence>
<gene>
    <name evidence="2" type="ORF">ACFR9U_04505</name>
</gene>
<dbReference type="Proteomes" id="UP001597119">
    <property type="component" value="Unassembled WGS sequence"/>
</dbReference>
<dbReference type="EMBL" id="JBHUDJ010000002">
    <property type="protein sequence ID" value="MFD1586231.1"/>
    <property type="molecule type" value="Genomic_DNA"/>
</dbReference>
<name>A0ABD6C936_9EURY</name>
<keyword evidence="3" id="KW-1185">Reference proteome</keyword>
<accession>A0ABD6C936</accession>
<evidence type="ECO:0000313" key="2">
    <source>
        <dbReference type="EMBL" id="MFD1586231.1"/>
    </source>
</evidence>
<keyword evidence="1" id="KW-0472">Membrane</keyword>
<organism evidence="2 3">
    <name type="scientific">Halorientalis brevis</name>
    <dbReference type="NCBI Taxonomy" id="1126241"/>
    <lineage>
        <taxon>Archaea</taxon>
        <taxon>Methanobacteriati</taxon>
        <taxon>Methanobacteriota</taxon>
        <taxon>Stenosarchaea group</taxon>
        <taxon>Halobacteria</taxon>
        <taxon>Halobacteriales</taxon>
        <taxon>Haloarculaceae</taxon>
        <taxon>Halorientalis</taxon>
    </lineage>
</organism>
<comment type="caution">
    <text evidence="2">The sequence shown here is derived from an EMBL/GenBank/DDBJ whole genome shotgun (WGS) entry which is preliminary data.</text>
</comment>
<proteinExistence type="predicted"/>
<sequence length="42" mass="4763">MGNDHVSKPDVDALDDPHPIWKVLFVLFCAFMLLFWGAVFLG</sequence>
<keyword evidence="1" id="KW-1133">Transmembrane helix</keyword>
<dbReference type="RefSeq" id="WP_282594174.1">
    <property type="nucleotide sequence ID" value="NZ_JALLGV010000002.1"/>
</dbReference>
<feature type="transmembrane region" description="Helical" evidence="1">
    <location>
        <begin position="20"/>
        <end position="41"/>
    </location>
</feature>
<keyword evidence="1" id="KW-0812">Transmembrane</keyword>
<dbReference type="AlphaFoldDB" id="A0ABD6C936"/>